<reference evidence="1 2" key="1">
    <citation type="submission" date="2024-09" db="EMBL/GenBank/DDBJ databases">
        <authorList>
            <person name="Sun Q."/>
            <person name="Mori K."/>
        </authorList>
    </citation>
    <scope>NUCLEOTIDE SEQUENCE [LARGE SCALE GENOMIC DNA]</scope>
    <source>
        <strain evidence="1 2">CECT 7682</strain>
    </source>
</reference>
<gene>
    <name evidence="1" type="ORF">ACFFUR_04430</name>
</gene>
<organism evidence="1 2">
    <name type="scientific">Echinicola jeungdonensis</name>
    <dbReference type="NCBI Taxonomy" id="709343"/>
    <lineage>
        <taxon>Bacteria</taxon>
        <taxon>Pseudomonadati</taxon>
        <taxon>Bacteroidota</taxon>
        <taxon>Cytophagia</taxon>
        <taxon>Cytophagales</taxon>
        <taxon>Cyclobacteriaceae</taxon>
        <taxon>Echinicola</taxon>
    </lineage>
</organism>
<sequence length="235" mass="27840">MKTLSENWISEGLIDFEYKKYILLAYLKEVDRHFNEVKLYPSLADLIRHYQKLKGLSEEKDTLSNSFPKRLAGLDIKKMVLKHQPLLEDDEMMKELEEIISYSMPMIKHHIDQGKSIYDFIENHLEIEPVGLSPIYQKEGYVFFSYDKTREIYVYRYKMKLFESSLEKLRGIALNFLLKMTTSLTNTFERIKMDLVKNYKELPNPATWLINSTNLVPLEESLVPVSKRLLMRVID</sequence>
<protein>
    <submittedName>
        <fullName evidence="1">Uncharacterized protein</fullName>
    </submittedName>
</protein>
<accession>A0ABV5J3I8</accession>
<dbReference type="RefSeq" id="WP_290248575.1">
    <property type="nucleotide sequence ID" value="NZ_JAUFQT010000001.1"/>
</dbReference>
<dbReference type="Proteomes" id="UP001589654">
    <property type="component" value="Unassembled WGS sequence"/>
</dbReference>
<evidence type="ECO:0000313" key="2">
    <source>
        <dbReference type="Proteomes" id="UP001589654"/>
    </source>
</evidence>
<proteinExistence type="predicted"/>
<name>A0ABV5J3I8_9BACT</name>
<dbReference type="EMBL" id="JBHMEW010000038">
    <property type="protein sequence ID" value="MFB9211042.1"/>
    <property type="molecule type" value="Genomic_DNA"/>
</dbReference>
<comment type="caution">
    <text evidence="1">The sequence shown here is derived from an EMBL/GenBank/DDBJ whole genome shotgun (WGS) entry which is preliminary data.</text>
</comment>
<keyword evidence="2" id="KW-1185">Reference proteome</keyword>
<evidence type="ECO:0000313" key="1">
    <source>
        <dbReference type="EMBL" id="MFB9211042.1"/>
    </source>
</evidence>